<dbReference type="Proteomes" id="UP000499080">
    <property type="component" value="Unassembled WGS sequence"/>
</dbReference>
<organism evidence="2 3">
    <name type="scientific">Araneus ventricosus</name>
    <name type="common">Orbweaver spider</name>
    <name type="synonym">Epeira ventricosa</name>
    <dbReference type="NCBI Taxonomy" id="182803"/>
    <lineage>
        <taxon>Eukaryota</taxon>
        <taxon>Metazoa</taxon>
        <taxon>Ecdysozoa</taxon>
        <taxon>Arthropoda</taxon>
        <taxon>Chelicerata</taxon>
        <taxon>Arachnida</taxon>
        <taxon>Araneae</taxon>
        <taxon>Araneomorphae</taxon>
        <taxon>Entelegynae</taxon>
        <taxon>Araneoidea</taxon>
        <taxon>Araneidae</taxon>
        <taxon>Araneus</taxon>
    </lineage>
</organism>
<protein>
    <recommendedName>
        <fullName evidence="1">MULE transposase domain-containing protein</fullName>
    </recommendedName>
</protein>
<proteinExistence type="predicted"/>
<reference evidence="2 3" key="1">
    <citation type="journal article" date="2019" name="Sci. Rep.">
        <title>Orb-weaving spider Araneus ventricosus genome elucidates the spidroin gene catalogue.</title>
        <authorList>
            <person name="Kono N."/>
            <person name="Nakamura H."/>
            <person name="Ohtoshi R."/>
            <person name="Moran D.A.P."/>
            <person name="Shinohara A."/>
            <person name="Yoshida Y."/>
            <person name="Fujiwara M."/>
            <person name="Mori M."/>
            <person name="Tomita M."/>
            <person name="Arakawa K."/>
        </authorList>
    </citation>
    <scope>NUCLEOTIDE SEQUENCE [LARGE SCALE GENOMIC DNA]</scope>
</reference>
<evidence type="ECO:0000259" key="1">
    <source>
        <dbReference type="Pfam" id="PF10551"/>
    </source>
</evidence>
<dbReference type="EMBL" id="BGPR01000793">
    <property type="protein sequence ID" value="GBM35770.1"/>
    <property type="molecule type" value="Genomic_DNA"/>
</dbReference>
<accession>A0A4Y2F2L6</accession>
<evidence type="ECO:0000313" key="3">
    <source>
        <dbReference type="Proteomes" id="UP000499080"/>
    </source>
</evidence>
<feature type="domain" description="MULE transposase" evidence="1">
    <location>
        <begin position="48"/>
        <end position="146"/>
    </location>
</feature>
<evidence type="ECO:0000313" key="2">
    <source>
        <dbReference type="EMBL" id="GBM35770.1"/>
    </source>
</evidence>
<dbReference type="OrthoDB" id="119028at2759"/>
<dbReference type="Pfam" id="PF10551">
    <property type="entry name" value="MULE"/>
    <property type="match status" value="1"/>
</dbReference>
<sequence length="168" mass="19089">MGTTAVEDTSFVLCVVDVEVDDTDKHDLKTVISTKRLLRLMIKTEGVQTDATYKLIWHGYPVLIFGSSDMNRGFYPFAIAVCNNETESDFAIIFNSVRDSCYKIDQTQWNPKTLLSDASSVITNGFKTVFGVPFRRLMCYLLVMKNMAGKQRGIKDKDKIRNDIECLH</sequence>
<comment type="caution">
    <text evidence="2">The sequence shown here is derived from an EMBL/GenBank/DDBJ whole genome shotgun (WGS) entry which is preliminary data.</text>
</comment>
<keyword evidence="3" id="KW-1185">Reference proteome</keyword>
<dbReference type="AlphaFoldDB" id="A0A4Y2F2L6"/>
<gene>
    <name evidence="2" type="ORF">AVEN_108967_1</name>
</gene>
<name>A0A4Y2F2L6_ARAVE</name>
<dbReference type="InterPro" id="IPR018289">
    <property type="entry name" value="MULE_transposase_dom"/>
</dbReference>